<dbReference type="Proteomes" id="UP000273145">
    <property type="component" value="Chromosome"/>
</dbReference>
<reference evidence="1 2" key="1">
    <citation type="submission" date="2018-11" db="EMBL/GenBank/DDBJ databases">
        <title>Genome sequencing of Paenibacillus lentus DSM25539(T).</title>
        <authorList>
            <person name="Kook J.-K."/>
            <person name="Park S.-N."/>
            <person name="Lim Y.K."/>
        </authorList>
    </citation>
    <scope>NUCLEOTIDE SEQUENCE [LARGE SCALE GENOMIC DNA]</scope>
    <source>
        <strain evidence="1 2">DSM 25539</strain>
    </source>
</reference>
<proteinExistence type="predicted"/>
<dbReference type="RefSeq" id="WP_125080988.1">
    <property type="nucleotide sequence ID" value="NZ_CP034248.1"/>
</dbReference>
<dbReference type="AlphaFoldDB" id="A0A3Q8S8G4"/>
<gene>
    <name evidence="1" type="ORF">EIM92_00430</name>
</gene>
<dbReference type="OrthoDB" id="2971377at2"/>
<evidence type="ECO:0000313" key="1">
    <source>
        <dbReference type="EMBL" id="AZK44851.1"/>
    </source>
</evidence>
<dbReference type="KEGG" id="plen:EIM92_00430"/>
<dbReference type="EMBL" id="CP034248">
    <property type="protein sequence ID" value="AZK44851.1"/>
    <property type="molecule type" value="Genomic_DNA"/>
</dbReference>
<name>A0A3Q8S8G4_9BACL</name>
<organism evidence="1 2">
    <name type="scientific">Paenibacillus lentus</name>
    <dbReference type="NCBI Taxonomy" id="1338368"/>
    <lineage>
        <taxon>Bacteria</taxon>
        <taxon>Bacillati</taxon>
        <taxon>Bacillota</taxon>
        <taxon>Bacilli</taxon>
        <taxon>Bacillales</taxon>
        <taxon>Paenibacillaceae</taxon>
        <taxon>Paenibacillus</taxon>
    </lineage>
</organism>
<sequence length="114" mass="13274">MNEDWNVDQGTLVNAWQEQLPEYLNPGDKTIVQADLADPYGLRIHINAEGRQDYTFDFQCSYLDRREVKVELVDVEREGVTVNEQSEQVQNLTEDYVRHIHECAQALHRITNPS</sequence>
<keyword evidence="2" id="KW-1185">Reference proteome</keyword>
<evidence type="ECO:0000313" key="2">
    <source>
        <dbReference type="Proteomes" id="UP000273145"/>
    </source>
</evidence>
<accession>A0A3Q8S8G4</accession>
<protein>
    <submittedName>
        <fullName evidence="1">Uncharacterized protein</fullName>
    </submittedName>
</protein>